<dbReference type="PANTHER" id="PTHR10983:SF16">
    <property type="entry name" value="LYSOCARDIOLIPIN ACYLTRANSFERASE 1"/>
    <property type="match status" value="1"/>
</dbReference>
<gene>
    <name evidence="3" type="ORF">EDD27_6393</name>
</gene>
<dbReference type="GO" id="GO:0012505">
    <property type="term" value="C:endomembrane system"/>
    <property type="evidence" value="ECO:0007669"/>
    <property type="project" value="TreeGrafter"/>
</dbReference>
<sequence length="354" mass="40159">MRGRPSREAALLPPRILRRIVLAPLVIVVTVFMLVTLPFWLLVTAAASLRLPPPQRRGLRFVWFAVAWLTLESAVLIACLWLWVAGGARRQERHYDLIRWFLAKVYAAAVRIFRLTLDVQEPEPTEEERAARLTRPVIVLSRHAGPGDSFLLIYHLLALYRRRPRIVMKAALQYDPSLDVVINRLPNAFVPRTSGQQGVIEEIRRLAATMGDQDALVIFPEGGNFTPRRRRLAIRRLEEKGLAKEAERARGMDHLLPPRPSGAIAAIDACPSADVVFVAHTGLDDLVTLGDVWRKLPFSAHITAKWWRVPAAQVPRTREERVRWLYDHWEQIDAWISAQRLLVGEKGPQAGRAG</sequence>
<accession>A0A438MD16</accession>
<name>A0A438MD16_9ACTN</name>
<dbReference type="InterPro" id="IPR002123">
    <property type="entry name" value="Plipid/glycerol_acylTrfase"/>
</dbReference>
<proteinExistence type="predicted"/>
<evidence type="ECO:0000313" key="4">
    <source>
        <dbReference type="Proteomes" id="UP000284824"/>
    </source>
</evidence>
<organism evidence="3 4">
    <name type="scientific">Nonomuraea polychroma</name>
    <dbReference type="NCBI Taxonomy" id="46176"/>
    <lineage>
        <taxon>Bacteria</taxon>
        <taxon>Bacillati</taxon>
        <taxon>Actinomycetota</taxon>
        <taxon>Actinomycetes</taxon>
        <taxon>Streptosporangiales</taxon>
        <taxon>Streptosporangiaceae</taxon>
        <taxon>Nonomuraea</taxon>
    </lineage>
</organism>
<keyword evidence="1" id="KW-1133">Transmembrane helix</keyword>
<keyword evidence="1" id="KW-0812">Transmembrane</keyword>
<dbReference type="Pfam" id="PF01553">
    <property type="entry name" value="Acyltransferase"/>
    <property type="match status" value="1"/>
</dbReference>
<dbReference type="AlphaFoldDB" id="A0A438MD16"/>
<reference evidence="3 4" key="1">
    <citation type="submission" date="2019-01" db="EMBL/GenBank/DDBJ databases">
        <title>Sequencing the genomes of 1000 actinobacteria strains.</title>
        <authorList>
            <person name="Klenk H.-P."/>
        </authorList>
    </citation>
    <scope>NUCLEOTIDE SEQUENCE [LARGE SCALE GENOMIC DNA]</scope>
    <source>
        <strain evidence="3 4">DSM 43925</strain>
    </source>
</reference>
<evidence type="ECO:0000313" key="3">
    <source>
        <dbReference type="EMBL" id="RVX43699.1"/>
    </source>
</evidence>
<dbReference type="GO" id="GO:0016746">
    <property type="term" value="F:acyltransferase activity"/>
    <property type="evidence" value="ECO:0007669"/>
    <property type="project" value="UniProtKB-KW"/>
</dbReference>
<evidence type="ECO:0000256" key="1">
    <source>
        <dbReference type="SAM" id="Phobius"/>
    </source>
</evidence>
<evidence type="ECO:0000259" key="2">
    <source>
        <dbReference type="SMART" id="SM00563"/>
    </source>
</evidence>
<protein>
    <submittedName>
        <fullName evidence="3">Acyltransferase-like protein</fullName>
    </submittedName>
</protein>
<feature type="transmembrane region" description="Helical" evidence="1">
    <location>
        <begin position="61"/>
        <end position="85"/>
    </location>
</feature>
<dbReference type="SUPFAM" id="SSF69593">
    <property type="entry name" value="Glycerol-3-phosphate (1)-acyltransferase"/>
    <property type="match status" value="1"/>
</dbReference>
<dbReference type="EMBL" id="SAUN01000001">
    <property type="protein sequence ID" value="RVX43699.1"/>
    <property type="molecule type" value="Genomic_DNA"/>
</dbReference>
<feature type="transmembrane region" description="Helical" evidence="1">
    <location>
        <begin position="20"/>
        <end position="41"/>
    </location>
</feature>
<dbReference type="SMART" id="SM00563">
    <property type="entry name" value="PlsC"/>
    <property type="match status" value="1"/>
</dbReference>
<dbReference type="Proteomes" id="UP000284824">
    <property type="component" value="Unassembled WGS sequence"/>
</dbReference>
<feature type="domain" description="Phospholipid/glycerol acyltransferase" evidence="2">
    <location>
        <begin position="137"/>
        <end position="283"/>
    </location>
</feature>
<keyword evidence="3" id="KW-0012">Acyltransferase</keyword>
<dbReference type="PANTHER" id="PTHR10983">
    <property type="entry name" value="1-ACYLGLYCEROL-3-PHOSPHATE ACYLTRANSFERASE-RELATED"/>
    <property type="match status" value="1"/>
</dbReference>
<comment type="caution">
    <text evidence="3">The sequence shown here is derived from an EMBL/GenBank/DDBJ whole genome shotgun (WGS) entry which is preliminary data.</text>
</comment>
<keyword evidence="3" id="KW-0808">Transferase</keyword>
<keyword evidence="4" id="KW-1185">Reference proteome</keyword>
<keyword evidence="1" id="KW-0472">Membrane</keyword>